<gene>
    <name evidence="1" type="ORF">C5Y98_29110</name>
</gene>
<dbReference type="SUPFAM" id="SSF48371">
    <property type="entry name" value="ARM repeat"/>
    <property type="match status" value="1"/>
</dbReference>
<evidence type="ECO:0008006" key="3">
    <source>
        <dbReference type="Google" id="ProtNLM"/>
    </source>
</evidence>
<organism evidence="1 2">
    <name type="scientific">Blastopirellula marina</name>
    <dbReference type="NCBI Taxonomy" id="124"/>
    <lineage>
        <taxon>Bacteria</taxon>
        <taxon>Pseudomonadati</taxon>
        <taxon>Planctomycetota</taxon>
        <taxon>Planctomycetia</taxon>
        <taxon>Pirellulales</taxon>
        <taxon>Pirellulaceae</taxon>
        <taxon>Blastopirellula</taxon>
    </lineage>
</organism>
<comment type="caution">
    <text evidence="1">The sequence shown here is derived from an EMBL/GenBank/DDBJ whole genome shotgun (WGS) entry which is preliminary data.</text>
</comment>
<sequence length="163" mass="16956">MASDLSQLIDQLNSDEVSLRLAACEELAQIGAQSSGAAIPLCRLAADPDESVREAAVGALETVETPSTEDAPALAQLMSSSAADVRYWAATLLGRLGPPAEQQAPALLAAITEDQAIPVRQKAVWAIDQIGVRTAPAKAALDQAAKSEDPRLARLATKALANF</sequence>
<dbReference type="InterPro" id="IPR016024">
    <property type="entry name" value="ARM-type_fold"/>
</dbReference>
<dbReference type="Pfam" id="PF13646">
    <property type="entry name" value="HEAT_2"/>
    <property type="match status" value="1"/>
</dbReference>
<evidence type="ECO:0000313" key="2">
    <source>
        <dbReference type="Proteomes" id="UP000239388"/>
    </source>
</evidence>
<dbReference type="PANTHER" id="PTHR12697:SF5">
    <property type="entry name" value="DEOXYHYPUSINE HYDROXYLASE"/>
    <property type="match status" value="1"/>
</dbReference>
<dbReference type="Proteomes" id="UP000239388">
    <property type="component" value="Unassembled WGS sequence"/>
</dbReference>
<dbReference type="GO" id="GO:0016491">
    <property type="term" value="F:oxidoreductase activity"/>
    <property type="evidence" value="ECO:0007669"/>
    <property type="project" value="TreeGrafter"/>
</dbReference>
<accession>A0A2S8F4I0</accession>
<dbReference type="PANTHER" id="PTHR12697">
    <property type="entry name" value="PBS LYASE HEAT-LIKE PROTEIN"/>
    <property type="match status" value="1"/>
</dbReference>
<dbReference type="AlphaFoldDB" id="A0A2S8F4I0"/>
<proteinExistence type="predicted"/>
<dbReference type="OrthoDB" id="279649at2"/>
<dbReference type="RefSeq" id="WP_105359970.1">
    <property type="nucleotide sequence ID" value="NZ_PUIB01000029.1"/>
</dbReference>
<dbReference type="Gene3D" id="1.25.10.10">
    <property type="entry name" value="Leucine-rich Repeat Variant"/>
    <property type="match status" value="1"/>
</dbReference>
<name>A0A2S8F4I0_9BACT</name>
<protein>
    <recommendedName>
        <fullName evidence="3">HEAT repeat domain-containing protein</fullName>
    </recommendedName>
</protein>
<reference evidence="1 2" key="1">
    <citation type="submission" date="2018-02" db="EMBL/GenBank/DDBJ databases">
        <title>Comparative genomes isolates from brazilian mangrove.</title>
        <authorList>
            <person name="Araujo J.E."/>
            <person name="Taketani R.G."/>
            <person name="Silva M.C.P."/>
            <person name="Loureco M.V."/>
            <person name="Andreote F.D."/>
        </authorList>
    </citation>
    <scope>NUCLEOTIDE SEQUENCE [LARGE SCALE GENOMIC DNA]</scope>
    <source>
        <strain evidence="1 2">NAP PRIS-MGV</strain>
    </source>
</reference>
<evidence type="ECO:0000313" key="1">
    <source>
        <dbReference type="EMBL" id="PQO26834.1"/>
    </source>
</evidence>
<dbReference type="InterPro" id="IPR011989">
    <property type="entry name" value="ARM-like"/>
</dbReference>
<dbReference type="EMBL" id="PUIB01000029">
    <property type="protein sequence ID" value="PQO26834.1"/>
    <property type="molecule type" value="Genomic_DNA"/>
</dbReference>